<comment type="caution">
    <text evidence="1">The sequence shown here is derived from an EMBL/GenBank/DDBJ whole genome shotgun (WGS) entry which is preliminary data.</text>
</comment>
<name>A0ABX2IVD4_9RHOB</name>
<dbReference type="EMBL" id="JABUFE010000003">
    <property type="protein sequence ID" value="NSX54802.1"/>
    <property type="molecule type" value="Genomic_DNA"/>
</dbReference>
<protein>
    <submittedName>
        <fullName evidence="1">Uncharacterized protein</fullName>
    </submittedName>
</protein>
<keyword evidence="2" id="KW-1185">Reference proteome</keyword>
<evidence type="ECO:0000313" key="1">
    <source>
        <dbReference type="EMBL" id="NSX54802.1"/>
    </source>
</evidence>
<proteinExistence type="predicted"/>
<evidence type="ECO:0000313" key="2">
    <source>
        <dbReference type="Proteomes" id="UP000777935"/>
    </source>
</evidence>
<dbReference type="RefSeq" id="WP_174137157.1">
    <property type="nucleotide sequence ID" value="NZ_JABUFE010000003.1"/>
</dbReference>
<dbReference type="Proteomes" id="UP000777935">
    <property type="component" value="Unassembled WGS sequence"/>
</dbReference>
<accession>A0ABX2IVD4</accession>
<gene>
    <name evidence="1" type="ORF">HRQ87_08320</name>
</gene>
<organism evidence="1 2">
    <name type="scientific">Parasulfitobacter algicola</name>
    <dbReference type="NCBI Taxonomy" id="2614809"/>
    <lineage>
        <taxon>Bacteria</taxon>
        <taxon>Pseudomonadati</taxon>
        <taxon>Pseudomonadota</taxon>
        <taxon>Alphaproteobacteria</taxon>
        <taxon>Rhodobacterales</taxon>
        <taxon>Roseobacteraceae</taxon>
        <taxon>Parasulfitobacter</taxon>
    </lineage>
</organism>
<sequence length="112" mass="12812">MMKTISVDIISKYAHELNNNSYVVSDLKKAHEANSEDYSDEEYSNLGALVSQLMTKVIEDAGMDSYEARLSGKFTALSEFNGWYMEKVLYENAEFDVVLQEYIEKSPFVSKE</sequence>
<reference evidence="1 2" key="1">
    <citation type="submission" date="2020-06" db="EMBL/GenBank/DDBJ databases">
        <title>Sulfitobacter algicola sp. nov., isolated from green algae.</title>
        <authorList>
            <person name="Wang C."/>
        </authorList>
    </citation>
    <scope>NUCLEOTIDE SEQUENCE [LARGE SCALE GENOMIC DNA]</scope>
    <source>
        <strain evidence="1 2">1151</strain>
    </source>
</reference>